<evidence type="ECO:0000313" key="9">
    <source>
        <dbReference type="Proteomes" id="UP000054270"/>
    </source>
</evidence>
<dbReference type="PRINTS" id="PR00755">
    <property type="entry name" value="AFLATOXINBRP"/>
</dbReference>
<keyword evidence="3" id="KW-0238">DNA-binding</keyword>
<dbReference type="PROSITE" id="PS50048">
    <property type="entry name" value="ZN2_CY6_FUNGAL_2"/>
    <property type="match status" value="1"/>
</dbReference>
<evidence type="ECO:0000259" key="7">
    <source>
        <dbReference type="PROSITE" id="PS50048"/>
    </source>
</evidence>
<dbReference type="AlphaFoldDB" id="A0A0D2LHP8"/>
<keyword evidence="2" id="KW-0805">Transcription regulation</keyword>
<evidence type="ECO:0000256" key="1">
    <source>
        <dbReference type="ARBA" id="ARBA00004123"/>
    </source>
</evidence>
<dbReference type="GO" id="GO:0043565">
    <property type="term" value="F:sequence-specific DNA binding"/>
    <property type="evidence" value="ECO:0007669"/>
    <property type="project" value="TreeGrafter"/>
</dbReference>
<keyword evidence="4" id="KW-0804">Transcription</keyword>
<dbReference type="SUPFAM" id="SSF57701">
    <property type="entry name" value="Zn2/Cys6 DNA-binding domain"/>
    <property type="match status" value="1"/>
</dbReference>
<dbReference type="GO" id="GO:0000981">
    <property type="term" value="F:DNA-binding transcription factor activity, RNA polymerase II-specific"/>
    <property type="evidence" value="ECO:0007669"/>
    <property type="project" value="InterPro"/>
</dbReference>
<feature type="region of interest" description="Disordered" evidence="6">
    <location>
        <begin position="444"/>
        <end position="501"/>
    </location>
</feature>
<dbReference type="SMART" id="SM00066">
    <property type="entry name" value="GAL4"/>
    <property type="match status" value="1"/>
</dbReference>
<keyword evidence="9" id="KW-1185">Reference proteome</keyword>
<dbReference type="GO" id="GO:0008270">
    <property type="term" value="F:zinc ion binding"/>
    <property type="evidence" value="ECO:0007669"/>
    <property type="project" value="InterPro"/>
</dbReference>
<name>A0A0D2LHP8_HYPSF</name>
<dbReference type="GO" id="GO:0045944">
    <property type="term" value="P:positive regulation of transcription by RNA polymerase II"/>
    <property type="evidence" value="ECO:0007669"/>
    <property type="project" value="TreeGrafter"/>
</dbReference>
<evidence type="ECO:0000256" key="4">
    <source>
        <dbReference type="ARBA" id="ARBA00023163"/>
    </source>
</evidence>
<dbReference type="PANTHER" id="PTHR47540">
    <property type="entry name" value="THIAMINE REPRESSIBLE GENES REGULATORY PROTEIN THI5"/>
    <property type="match status" value="1"/>
</dbReference>
<dbReference type="PANTHER" id="PTHR47540:SF2">
    <property type="entry name" value="ZN(II)2CYS6 TRANSCRIPTION FACTOR (EUROFUNG)"/>
    <property type="match status" value="1"/>
</dbReference>
<evidence type="ECO:0000256" key="2">
    <source>
        <dbReference type="ARBA" id="ARBA00023015"/>
    </source>
</evidence>
<gene>
    <name evidence="8" type="ORF">HYPSUDRAFT_988665</name>
</gene>
<evidence type="ECO:0000313" key="8">
    <source>
        <dbReference type="EMBL" id="KJA27137.1"/>
    </source>
</evidence>
<feature type="domain" description="Zn(2)-C6 fungal-type" evidence="7">
    <location>
        <begin position="98"/>
        <end position="128"/>
    </location>
</feature>
<dbReference type="Pfam" id="PF00172">
    <property type="entry name" value="Zn_clus"/>
    <property type="match status" value="1"/>
</dbReference>
<dbReference type="PROSITE" id="PS00463">
    <property type="entry name" value="ZN2_CY6_FUNGAL_1"/>
    <property type="match status" value="1"/>
</dbReference>
<feature type="compositionally biased region" description="Polar residues" evidence="6">
    <location>
        <begin position="31"/>
        <end position="41"/>
    </location>
</feature>
<dbReference type="InterPro" id="IPR001138">
    <property type="entry name" value="Zn2Cys6_DnaBD"/>
</dbReference>
<accession>A0A0D2LHP8</accession>
<feature type="region of interest" description="Disordered" evidence="6">
    <location>
        <begin position="18"/>
        <end position="103"/>
    </location>
</feature>
<dbReference type="GO" id="GO:0005634">
    <property type="term" value="C:nucleus"/>
    <property type="evidence" value="ECO:0007669"/>
    <property type="project" value="UniProtKB-SubCell"/>
</dbReference>
<dbReference type="InterPro" id="IPR036864">
    <property type="entry name" value="Zn2-C6_fun-type_DNA-bd_sf"/>
</dbReference>
<reference evidence="9" key="1">
    <citation type="submission" date="2014-04" db="EMBL/GenBank/DDBJ databases">
        <title>Evolutionary Origins and Diversification of the Mycorrhizal Mutualists.</title>
        <authorList>
            <consortium name="DOE Joint Genome Institute"/>
            <consortium name="Mycorrhizal Genomics Consortium"/>
            <person name="Kohler A."/>
            <person name="Kuo A."/>
            <person name="Nagy L.G."/>
            <person name="Floudas D."/>
            <person name="Copeland A."/>
            <person name="Barry K.W."/>
            <person name="Cichocki N."/>
            <person name="Veneault-Fourrey C."/>
            <person name="LaButti K."/>
            <person name="Lindquist E.A."/>
            <person name="Lipzen A."/>
            <person name="Lundell T."/>
            <person name="Morin E."/>
            <person name="Murat C."/>
            <person name="Riley R."/>
            <person name="Ohm R."/>
            <person name="Sun H."/>
            <person name="Tunlid A."/>
            <person name="Henrissat B."/>
            <person name="Grigoriev I.V."/>
            <person name="Hibbett D.S."/>
            <person name="Martin F."/>
        </authorList>
    </citation>
    <scope>NUCLEOTIDE SEQUENCE [LARGE SCALE GENOMIC DNA]</scope>
    <source>
        <strain evidence="9">FD-334 SS-4</strain>
    </source>
</reference>
<dbReference type="Proteomes" id="UP000054270">
    <property type="component" value="Unassembled WGS sequence"/>
</dbReference>
<comment type="subcellular location">
    <subcellularLocation>
        <location evidence="1">Nucleus</location>
    </subcellularLocation>
</comment>
<dbReference type="EMBL" id="KN817525">
    <property type="protein sequence ID" value="KJA27137.1"/>
    <property type="molecule type" value="Genomic_DNA"/>
</dbReference>
<sequence>MGFQESNGHVYSLMNFAAPRPRNHHGGSEQAPITSNVSASFSDMEFEREGSASPRAITDEGSTSPVPSGGDSGAEGISEVPQPRKPGGKSGRPRTSQACDKCRERKTKCSGNRPVCVRCLNRGLLCEYSVRETRARSLVRTRPIPSPNPFQVNGSGRPTPAYHSRMGQSQTNAYDRSPRSYGALTSTSPLAPPSTSLPPLKSRSVPGNGYLNGLASHRGLIIPRTEHEDRYTSKKHYGSLGPESGLWDISSPQSQSSANSDFDHRRQAIIASYATESHQDKGLNYDYMAPDLTTEQALSTSAYTIQSDERNMLHPHLGNLSYHEFLTRVDDQFSIQSDGSIALLDTLQHGETSSAAPASSAASRYPSGIPDPYQYAKDPALLFRPDVYDGTAGYAAWGTGDTLSSPLQDAAPEFSTAGFSTAYASYSDRHLPPAMRARSGAPTSLLEHMSPPLGQRAGPAAEPTPYAGRDAFHGAPLYGLPDTPPEAAYTPPAPVPDPGARFGDYRFFR</sequence>
<protein>
    <recommendedName>
        <fullName evidence="7">Zn(2)-C6 fungal-type domain-containing protein</fullName>
    </recommendedName>
</protein>
<keyword evidence="5" id="KW-0539">Nucleus</keyword>
<evidence type="ECO:0000256" key="5">
    <source>
        <dbReference type="ARBA" id="ARBA00023242"/>
    </source>
</evidence>
<organism evidence="8 9">
    <name type="scientific">Hypholoma sublateritium (strain FD-334 SS-4)</name>
    <dbReference type="NCBI Taxonomy" id="945553"/>
    <lineage>
        <taxon>Eukaryota</taxon>
        <taxon>Fungi</taxon>
        <taxon>Dikarya</taxon>
        <taxon>Basidiomycota</taxon>
        <taxon>Agaricomycotina</taxon>
        <taxon>Agaricomycetes</taxon>
        <taxon>Agaricomycetidae</taxon>
        <taxon>Agaricales</taxon>
        <taxon>Agaricineae</taxon>
        <taxon>Strophariaceae</taxon>
        <taxon>Hypholoma</taxon>
    </lineage>
</organism>
<evidence type="ECO:0000256" key="3">
    <source>
        <dbReference type="ARBA" id="ARBA00023125"/>
    </source>
</evidence>
<dbReference type="InterPro" id="IPR051711">
    <property type="entry name" value="Stress_Response_Reg"/>
</dbReference>
<feature type="region of interest" description="Disordered" evidence="6">
    <location>
        <begin position="141"/>
        <end position="204"/>
    </location>
</feature>
<dbReference type="OrthoDB" id="2441642at2759"/>
<dbReference type="Gene3D" id="4.10.240.10">
    <property type="entry name" value="Zn(2)-C6 fungal-type DNA-binding domain"/>
    <property type="match status" value="1"/>
</dbReference>
<dbReference type="CDD" id="cd00067">
    <property type="entry name" value="GAL4"/>
    <property type="match status" value="1"/>
</dbReference>
<proteinExistence type="predicted"/>
<evidence type="ECO:0000256" key="6">
    <source>
        <dbReference type="SAM" id="MobiDB-lite"/>
    </source>
</evidence>